<comment type="caution">
    <text evidence="3">The sequence shown here is derived from an EMBL/GenBank/DDBJ whole genome shotgun (WGS) entry which is preliminary data.</text>
</comment>
<dbReference type="RefSeq" id="WP_327152828.1">
    <property type="nucleotide sequence ID" value="NZ_HG764815.1"/>
</dbReference>
<gene>
    <name evidence="3" type="ORF">BN11_230026</name>
</gene>
<name>W6JWQ7_9MICO</name>
<evidence type="ECO:0000259" key="2">
    <source>
        <dbReference type="Pfam" id="PF02397"/>
    </source>
</evidence>
<dbReference type="PANTHER" id="PTHR30576">
    <property type="entry name" value="COLANIC BIOSYNTHESIS UDP-GLUCOSE LIPID CARRIER TRANSFERASE"/>
    <property type="match status" value="1"/>
</dbReference>
<dbReference type="STRING" id="1193182.BN11_230026"/>
<dbReference type="GO" id="GO:0016780">
    <property type="term" value="F:phosphotransferase activity, for other substituted phosphate groups"/>
    <property type="evidence" value="ECO:0007669"/>
    <property type="project" value="TreeGrafter"/>
</dbReference>
<dbReference type="InterPro" id="IPR003362">
    <property type="entry name" value="Bact_transf"/>
</dbReference>
<accession>W6JWQ7</accession>
<dbReference type="PANTHER" id="PTHR30576:SF8">
    <property type="entry name" value="UNDECAPRENYL-PHOSPHATE GALACTOSE PHOSPHOTRANSFERASE"/>
    <property type="match status" value="1"/>
</dbReference>
<reference evidence="3 4" key="1">
    <citation type="journal article" date="2013" name="ISME J.">
        <title>A metabolic model for members of the genus Tetrasphaera involved in enhanced biological phosphorus removal.</title>
        <authorList>
            <person name="Kristiansen R."/>
            <person name="Nguyen H.T.T."/>
            <person name="Saunders A.M."/>
            <person name="Nielsen J.L."/>
            <person name="Wimmer R."/>
            <person name="Le V.Q."/>
            <person name="McIlroy S.J."/>
            <person name="Petrovski S."/>
            <person name="Seviour R.J."/>
            <person name="Calteau A."/>
            <person name="Nielsen K.L."/>
            <person name="Nielsen P.H."/>
        </authorList>
    </citation>
    <scope>NUCLEOTIDE SEQUENCE [LARGE SCALE GENOMIC DNA]</scope>
    <source>
        <strain evidence="3 4">Ben110</strain>
    </source>
</reference>
<organism evidence="3 4">
    <name type="scientific">Nostocoides australiense Ben110</name>
    <dbReference type="NCBI Taxonomy" id="1193182"/>
    <lineage>
        <taxon>Bacteria</taxon>
        <taxon>Bacillati</taxon>
        <taxon>Actinomycetota</taxon>
        <taxon>Actinomycetes</taxon>
        <taxon>Micrococcales</taxon>
        <taxon>Intrasporangiaceae</taxon>
        <taxon>Nostocoides</taxon>
    </lineage>
</organism>
<dbReference type="EMBL" id="CAJA01000146">
    <property type="protein sequence ID" value="CCH73070.1"/>
    <property type="molecule type" value="Genomic_DNA"/>
</dbReference>
<keyword evidence="3" id="KW-0808">Transferase</keyword>
<evidence type="ECO:0000313" key="3">
    <source>
        <dbReference type="EMBL" id="CCH73070.1"/>
    </source>
</evidence>
<dbReference type="EC" id="2.7.-.-" evidence="3"/>
<feature type="domain" description="Bacterial sugar transferase" evidence="2">
    <location>
        <begin position="10"/>
        <end position="66"/>
    </location>
</feature>
<evidence type="ECO:0000256" key="1">
    <source>
        <dbReference type="ARBA" id="ARBA00006464"/>
    </source>
</evidence>
<dbReference type="AlphaFoldDB" id="W6JWQ7"/>
<dbReference type="Pfam" id="PF02397">
    <property type="entry name" value="Bac_transf"/>
    <property type="match status" value="1"/>
</dbReference>
<sequence>MHYLPLYTPEQARRHNVRPGMTGLAQVSGRNTLTWEQRLRLDVEYVDGRSARGDAKILKKTIGSVLRREGISGAGVATMAEFTGTQSEKNQ</sequence>
<protein>
    <submittedName>
        <fullName evidence="3">Putative phosphotransferase involved in extracellular matrix synthesis</fullName>
        <ecNumber evidence="3">2.7.-.-</ecNumber>
    </submittedName>
</protein>
<dbReference type="Proteomes" id="UP000035763">
    <property type="component" value="Unassembled WGS sequence"/>
</dbReference>
<keyword evidence="4" id="KW-1185">Reference proteome</keyword>
<proteinExistence type="inferred from homology"/>
<evidence type="ECO:0000313" key="4">
    <source>
        <dbReference type="Proteomes" id="UP000035763"/>
    </source>
</evidence>
<comment type="similarity">
    <text evidence="1">Belongs to the bacterial sugar transferase family.</text>
</comment>